<dbReference type="InterPro" id="IPR027417">
    <property type="entry name" value="P-loop_NTPase"/>
</dbReference>
<keyword evidence="8" id="KW-0472">Membrane</keyword>
<dbReference type="Pfam" id="PF01580">
    <property type="entry name" value="FtsK_SpoIIIE"/>
    <property type="match status" value="2"/>
</dbReference>
<reference evidence="12 13" key="1">
    <citation type="submission" date="2019-02" db="EMBL/GenBank/DDBJ databases">
        <title>Genomic Encyclopedia of Type Strains, Phase IV (KMG-IV): sequencing the most valuable type-strain genomes for metagenomic binning, comparative biology and taxonomic classification.</title>
        <authorList>
            <person name="Goeker M."/>
        </authorList>
    </citation>
    <scope>NUCLEOTIDE SEQUENCE [LARGE SCALE GENOMIC DNA]</scope>
    <source>
        <strain evidence="12 13">DSM 101727</strain>
    </source>
</reference>
<evidence type="ECO:0000256" key="4">
    <source>
        <dbReference type="ARBA" id="ARBA00022737"/>
    </source>
</evidence>
<dbReference type="NCBIfam" id="TIGR03924">
    <property type="entry name" value="T7SS_EccC_a"/>
    <property type="match status" value="1"/>
</dbReference>
<evidence type="ECO:0000256" key="8">
    <source>
        <dbReference type="ARBA" id="ARBA00023136"/>
    </source>
</evidence>
<feature type="binding site" evidence="9">
    <location>
        <begin position="475"/>
        <end position="482"/>
    </location>
    <ligand>
        <name>ATP</name>
        <dbReference type="ChEBI" id="CHEBI:30616"/>
    </ligand>
</feature>
<dbReference type="EMBL" id="SGWQ01000002">
    <property type="protein sequence ID" value="RZS43089.1"/>
    <property type="molecule type" value="Genomic_DNA"/>
</dbReference>
<keyword evidence="2" id="KW-1003">Cell membrane</keyword>
<evidence type="ECO:0000256" key="3">
    <source>
        <dbReference type="ARBA" id="ARBA00022692"/>
    </source>
</evidence>
<evidence type="ECO:0000256" key="1">
    <source>
        <dbReference type="ARBA" id="ARBA00004651"/>
    </source>
</evidence>
<evidence type="ECO:0000313" key="12">
    <source>
        <dbReference type="EMBL" id="RZS43089.1"/>
    </source>
</evidence>
<proteinExistence type="predicted"/>
<feature type="domain" description="FtsK" evidence="11">
    <location>
        <begin position="452"/>
        <end position="652"/>
    </location>
</feature>
<evidence type="ECO:0000313" key="13">
    <source>
        <dbReference type="Proteomes" id="UP000294257"/>
    </source>
</evidence>
<dbReference type="PANTHER" id="PTHR22683">
    <property type="entry name" value="SPORULATION PROTEIN RELATED"/>
    <property type="match status" value="1"/>
</dbReference>
<sequence length="1309" mass="140728">MTETLFRRPPRLPVPSVPDGEVALRPPPELPRPDSGGGWLTALPALSGLGSVAYLFAGPPSPITYVAGSFFLFSSLAIVVCSLLRSRSSQKGDTATTRRDYLRYLVSVRAQVRKTADAQREHLEWTAPEPGVLWSLVDDARLWERRSSDEDFGVVRLGTGPRYLATPLVPAESGAVEDLDPLAAQALKRFVTTHTAVPDLPVQASLRRFAGLSITGDRAAARALARAVIAHAVTFHSPKDLRVAVCADVDGADWSWVKWLPHARHPAHTDHAGPARQTHRALAVLEEMLGDELTRRSRFNRHGEPDPDLPHVLVVLDGAAVTGEELVLAEDGLQAVTVLDLDGVADELVRAHGLALRVDSDRTLTVRTAGRDDHLGTADTLAPASAAALAQQLAGYRLDADTTGDGDLSAASKTLPQLLGITDPAAIDLATSWKPRPVRDRLRVPIGIAADGTVLELDVKESAQDGMGPHGLLVGATGSGKSELLRTLVLGMAATHSPEQLNMVLVDFKGGATFADLGRLPHVAATITNLEDDLALVDRMREALAGEMNRRQEILRDAGNVVSIRDYEQRRQAGAPLPPMPSLLIVVDEFSELLSQKPDFVDLFVQIGRLGRSLGLHLLLASQRLDEGRLRGLEAHLSYRIGLRTFSAEESRVAIGVPDAVDLPSAPGHGYLATEARTRKRFRAGYVSGAYSAPGRRGPVGPDAVPEVRPFPASRLPVPARLRAPAPGPADPKNEVTLLTVMVGQMAGKGTPAHRVWLPPLEAPEPLDALLPGVAVRPDRGFCASPDAPELAVPIGIVDRPYHQRRDPLVIDLAGAGGHVAIVGGPQSGKSTTLRTLITGLSLRHTPDEVQFYAMDFSGALFSLVGLPHLGAVAGRQDEEVLHRIVAEVTAVVEHRETRFRELGVDGMAAYRKLRANGAVPSDTHGDPFGDVFLVVDGWAVLRQDHEDLEERILNLVSRALTYGVHVVVTANRWLDLRLGLRDLMGTKIELKLGDPLDSEIDRRTQEAVPVDRPGRGVSRDRAHFLGAVPRVDGVRGADDLGAGVADLIGKIDGNWPGAPAPPVRLLPALLEYDELPTDGGLAIGLEGQRLGPVVLDRRTDPGLVLIGDAESGKTSTLRAIARQVVDRARPREDKIVLIDYRFTMLGEFDGDCVLGYANNQQQVVDVVAGLVEGFTKRLPGPDVTPEELRTRSWWTGPDVHIVVDDYDLVATSAGNPLLPLLEFVPQARSLGLHLYVSRAAGGAGRAVLDPVLGRLRELAFPTVVLSAPVDEGPLFGVRPIRQRPGRGTLVHRTIGTVPVQLARLDTAR</sequence>
<dbReference type="NCBIfam" id="TIGR03925">
    <property type="entry name" value="T7SS_EccC_b"/>
    <property type="match status" value="1"/>
</dbReference>
<gene>
    <name evidence="12" type="ORF">EV193_10265</name>
</gene>
<dbReference type="PROSITE" id="PS50901">
    <property type="entry name" value="FTSK"/>
    <property type="match status" value="3"/>
</dbReference>
<dbReference type="GO" id="GO:0003677">
    <property type="term" value="F:DNA binding"/>
    <property type="evidence" value="ECO:0007669"/>
    <property type="project" value="InterPro"/>
</dbReference>
<dbReference type="RefSeq" id="WP_207222526.1">
    <property type="nucleotide sequence ID" value="NZ_SGWQ01000002.1"/>
</dbReference>
<name>A0A4Q7L0U6_9PSEU</name>
<dbReference type="InterPro" id="IPR023836">
    <property type="entry name" value="EccCa-like_Actinobacteria"/>
</dbReference>
<evidence type="ECO:0000259" key="11">
    <source>
        <dbReference type="PROSITE" id="PS50901"/>
    </source>
</evidence>
<keyword evidence="7" id="KW-1133">Transmembrane helix</keyword>
<keyword evidence="5 9" id="KW-0547">Nucleotide-binding</keyword>
<evidence type="ECO:0000256" key="9">
    <source>
        <dbReference type="PROSITE-ProRule" id="PRU00289"/>
    </source>
</evidence>
<dbReference type="GO" id="GO:0005524">
    <property type="term" value="F:ATP binding"/>
    <property type="evidence" value="ECO:0007669"/>
    <property type="project" value="UniProtKB-UniRule"/>
</dbReference>
<dbReference type="InterPro" id="IPR023837">
    <property type="entry name" value="EccCb-like_Actinobacteria"/>
</dbReference>
<dbReference type="PANTHER" id="PTHR22683:SF1">
    <property type="entry name" value="TYPE VII SECRETION SYSTEM PROTEIN ESSC"/>
    <property type="match status" value="1"/>
</dbReference>
<feature type="binding site" evidence="9">
    <location>
        <begin position="1108"/>
        <end position="1115"/>
    </location>
    <ligand>
        <name>ATP</name>
        <dbReference type="ChEBI" id="CHEBI:30616"/>
    </ligand>
</feature>
<feature type="domain" description="FtsK" evidence="11">
    <location>
        <begin position="1091"/>
        <end position="1275"/>
    </location>
</feature>
<comment type="caution">
    <text evidence="12">The sequence shown here is derived from an EMBL/GenBank/DDBJ whole genome shotgun (WGS) entry which is preliminary data.</text>
</comment>
<dbReference type="InterPro" id="IPR003593">
    <property type="entry name" value="AAA+_ATPase"/>
</dbReference>
<keyword evidence="4" id="KW-0677">Repeat</keyword>
<comment type="subcellular location">
    <subcellularLocation>
        <location evidence="1">Cell membrane</location>
        <topology evidence="1">Multi-pass membrane protein</topology>
    </subcellularLocation>
</comment>
<evidence type="ECO:0000256" key="2">
    <source>
        <dbReference type="ARBA" id="ARBA00022475"/>
    </source>
</evidence>
<accession>A0A4Q7L0U6</accession>
<evidence type="ECO:0000256" key="10">
    <source>
        <dbReference type="SAM" id="MobiDB-lite"/>
    </source>
</evidence>
<feature type="domain" description="FtsK" evidence="11">
    <location>
        <begin position="806"/>
        <end position="1000"/>
    </location>
</feature>
<dbReference type="GO" id="GO:0005886">
    <property type="term" value="C:plasma membrane"/>
    <property type="evidence" value="ECO:0007669"/>
    <property type="project" value="UniProtKB-SubCell"/>
</dbReference>
<keyword evidence="3" id="KW-0812">Transmembrane</keyword>
<organism evidence="12 13">
    <name type="scientific">Herbihabitans rhizosphaerae</name>
    <dbReference type="NCBI Taxonomy" id="1872711"/>
    <lineage>
        <taxon>Bacteria</taxon>
        <taxon>Bacillati</taxon>
        <taxon>Actinomycetota</taxon>
        <taxon>Actinomycetes</taxon>
        <taxon>Pseudonocardiales</taxon>
        <taxon>Pseudonocardiaceae</taxon>
        <taxon>Herbihabitans</taxon>
    </lineage>
</organism>
<feature type="region of interest" description="Disordered" evidence="10">
    <location>
        <begin position="1"/>
        <end position="36"/>
    </location>
</feature>
<protein>
    <submittedName>
        <fullName evidence="12">S-DNA-T family DNA segregation ATPase FtsK/SpoIIIE</fullName>
    </submittedName>
</protein>
<evidence type="ECO:0000256" key="5">
    <source>
        <dbReference type="ARBA" id="ARBA00022741"/>
    </source>
</evidence>
<keyword evidence="6 9" id="KW-0067">ATP-binding</keyword>
<evidence type="ECO:0000256" key="7">
    <source>
        <dbReference type="ARBA" id="ARBA00022989"/>
    </source>
</evidence>
<dbReference type="Proteomes" id="UP000294257">
    <property type="component" value="Unassembled WGS sequence"/>
</dbReference>
<dbReference type="InterPro" id="IPR002543">
    <property type="entry name" value="FtsK_dom"/>
</dbReference>
<feature type="binding site" evidence="9">
    <location>
        <begin position="824"/>
        <end position="831"/>
    </location>
    <ligand>
        <name>ATP</name>
        <dbReference type="ChEBI" id="CHEBI:30616"/>
    </ligand>
</feature>
<dbReference type="SMART" id="SM00382">
    <property type="entry name" value="AAA"/>
    <property type="match status" value="3"/>
</dbReference>
<keyword evidence="13" id="KW-1185">Reference proteome</keyword>
<dbReference type="SUPFAM" id="SSF52540">
    <property type="entry name" value="P-loop containing nucleoside triphosphate hydrolases"/>
    <property type="match status" value="3"/>
</dbReference>
<evidence type="ECO:0000256" key="6">
    <source>
        <dbReference type="ARBA" id="ARBA00022840"/>
    </source>
</evidence>
<dbReference type="Gene3D" id="3.40.50.300">
    <property type="entry name" value="P-loop containing nucleotide triphosphate hydrolases"/>
    <property type="match status" value="4"/>
</dbReference>
<dbReference type="InterPro" id="IPR050206">
    <property type="entry name" value="FtsK/SpoIIIE/SftA"/>
</dbReference>